<feature type="non-terminal residue" evidence="1">
    <location>
        <position position="50"/>
    </location>
</feature>
<name>A0A0F9K5R3_9ZZZZ</name>
<organism evidence="1">
    <name type="scientific">marine sediment metagenome</name>
    <dbReference type="NCBI Taxonomy" id="412755"/>
    <lineage>
        <taxon>unclassified sequences</taxon>
        <taxon>metagenomes</taxon>
        <taxon>ecological metagenomes</taxon>
    </lineage>
</organism>
<proteinExistence type="predicted"/>
<evidence type="ECO:0008006" key="2">
    <source>
        <dbReference type="Google" id="ProtNLM"/>
    </source>
</evidence>
<dbReference type="AlphaFoldDB" id="A0A0F9K5R3"/>
<protein>
    <recommendedName>
        <fullName evidence="2">Tyr recombinase domain-containing protein</fullName>
    </recommendedName>
</protein>
<dbReference type="EMBL" id="LAZR01008660">
    <property type="protein sequence ID" value="KKM77333.1"/>
    <property type="molecule type" value="Genomic_DNA"/>
</dbReference>
<gene>
    <name evidence="1" type="ORF">LCGC14_1371200</name>
</gene>
<sequence length="50" mass="6063">MKDQTIKDINRFFFPDEWKLFIKSIDKPKIKNKLLYELQLNTGGRFDELS</sequence>
<evidence type="ECO:0000313" key="1">
    <source>
        <dbReference type="EMBL" id="KKM77333.1"/>
    </source>
</evidence>
<reference evidence="1" key="1">
    <citation type="journal article" date="2015" name="Nature">
        <title>Complex archaea that bridge the gap between prokaryotes and eukaryotes.</title>
        <authorList>
            <person name="Spang A."/>
            <person name="Saw J.H."/>
            <person name="Jorgensen S.L."/>
            <person name="Zaremba-Niedzwiedzka K."/>
            <person name="Martijn J."/>
            <person name="Lind A.E."/>
            <person name="van Eijk R."/>
            <person name="Schleper C."/>
            <person name="Guy L."/>
            <person name="Ettema T.J."/>
        </authorList>
    </citation>
    <scope>NUCLEOTIDE SEQUENCE</scope>
</reference>
<accession>A0A0F9K5R3</accession>
<comment type="caution">
    <text evidence="1">The sequence shown here is derived from an EMBL/GenBank/DDBJ whole genome shotgun (WGS) entry which is preliminary data.</text>
</comment>